<sequence>MFLDHHFEEFFSKHLGPVYASILARQLGFSSLIRCSFNTCHQFCTTLTITEVCMVNSKIVQRLETRVHVQCQSRGGISSPCN</sequence>
<protein>
    <submittedName>
        <fullName evidence="1">ORF49</fullName>
    </submittedName>
</protein>
<dbReference type="EMBL" id="MF768985">
    <property type="protein sequence ID" value="ATU83801.1"/>
    <property type="molecule type" value="Genomic_DNA"/>
</dbReference>
<name>A0A2D3I5W5_9VIRU</name>
<organism evidence="1">
    <name type="scientific">White spot syndrome virus</name>
    <dbReference type="NCBI Taxonomy" id="342409"/>
    <lineage>
        <taxon>Viruses</taxon>
        <taxon>Viruses incertae sedis</taxon>
        <taxon>Naldaviricetes</taxon>
        <taxon>Nimaviridae</taxon>
        <taxon>Whispovirus</taxon>
    </lineage>
</organism>
<dbReference type="Proteomes" id="UP000267516">
    <property type="component" value="Segment"/>
</dbReference>
<proteinExistence type="predicted"/>
<evidence type="ECO:0000313" key="1">
    <source>
        <dbReference type="EMBL" id="ATU83801.1"/>
    </source>
</evidence>
<accession>A0A2D3I5W5</accession>
<reference evidence="1" key="1">
    <citation type="journal article" date="2018" name="Aquaculture">
        <title>Complete genome sequence of a white spot syndrome virus associated with a disease incursion in Australia.</title>
        <authorList>
            <person name="Oakey J."/>
            <person name="Smith C.S."/>
        </authorList>
    </citation>
    <scope>NUCLEOTIDE SEQUENCE [LARGE SCALE GENOMIC DNA]</scope>
    <source>
        <strain evidence="1">WSSV-AU</strain>
    </source>
</reference>